<dbReference type="Proteomes" id="UP000013201">
    <property type="component" value="Unassembled WGS sequence"/>
</dbReference>
<feature type="short sequence motif" description="Histidine triad motif" evidence="1">
    <location>
        <begin position="88"/>
        <end position="92"/>
    </location>
</feature>
<dbReference type="InterPro" id="IPR036265">
    <property type="entry name" value="HIT-like_sf"/>
</dbReference>
<feature type="domain" description="HIT" evidence="2">
    <location>
        <begin position="1"/>
        <end position="103"/>
    </location>
</feature>
<dbReference type="AlphaFoldDB" id="N1MKS1"/>
<dbReference type="EMBL" id="CAVK010000085">
    <property type="protein sequence ID" value="CCW17536.1"/>
    <property type="molecule type" value="Genomic_DNA"/>
</dbReference>
<protein>
    <recommendedName>
        <fullName evidence="2">HIT domain-containing protein</fullName>
    </recommendedName>
</protein>
<sequence length="145" mass="15733">MNPTIEKFGWPATLIAEFTHWVVLLRPAQPTLGSLILAAKSDATAFGDLPAQAHAELKTVTAAIETALGKAVGYAKINYLMLMMVDPHVHFHVIPRYEGTRSAAGLTVADSGWPGQPDLGSAVKLDSELDNVKAWMKNCFDNEMK</sequence>
<name>N1MKS1_9SPHN</name>
<dbReference type="Pfam" id="PF01230">
    <property type="entry name" value="HIT"/>
    <property type="match status" value="1"/>
</dbReference>
<dbReference type="InterPro" id="IPR011146">
    <property type="entry name" value="HIT-like"/>
</dbReference>
<reference evidence="4" key="2">
    <citation type="submission" date="2013-04" db="EMBL/GenBank/DDBJ databases">
        <title>Bisphenol A degrading Sphingobium sp. strain BiD32.</title>
        <authorList>
            <person name="Nielsen J.L."/>
            <person name="Zhou N.A."/>
            <person name="Kjeldal H."/>
        </authorList>
    </citation>
    <scope>NUCLEOTIDE SEQUENCE [LARGE SCALE GENOMIC DNA]</scope>
    <source>
        <strain evidence="4">BiD32</strain>
    </source>
</reference>
<accession>N1MKS1</accession>
<keyword evidence="4" id="KW-1185">Reference proteome</keyword>
<dbReference type="OrthoDB" id="9784774at2"/>
<organism evidence="3 4">
    <name type="scientific">Sphingobium indicum BiD32</name>
    <dbReference type="NCBI Taxonomy" id="1301087"/>
    <lineage>
        <taxon>Bacteria</taxon>
        <taxon>Pseudomonadati</taxon>
        <taxon>Pseudomonadota</taxon>
        <taxon>Alphaproteobacteria</taxon>
        <taxon>Sphingomonadales</taxon>
        <taxon>Sphingomonadaceae</taxon>
        <taxon>Sphingobium</taxon>
    </lineage>
</organism>
<dbReference type="GO" id="GO:0003824">
    <property type="term" value="F:catalytic activity"/>
    <property type="evidence" value="ECO:0007669"/>
    <property type="project" value="InterPro"/>
</dbReference>
<evidence type="ECO:0000259" key="2">
    <source>
        <dbReference type="PROSITE" id="PS51084"/>
    </source>
</evidence>
<comment type="caution">
    <text evidence="3">The sequence shown here is derived from an EMBL/GenBank/DDBJ whole genome shotgun (WGS) entry which is preliminary data.</text>
</comment>
<gene>
    <name evidence="3" type="ORF">EBBID32_18770</name>
</gene>
<dbReference type="SUPFAM" id="SSF54197">
    <property type="entry name" value="HIT-like"/>
    <property type="match status" value="1"/>
</dbReference>
<evidence type="ECO:0000313" key="4">
    <source>
        <dbReference type="Proteomes" id="UP000013201"/>
    </source>
</evidence>
<evidence type="ECO:0000313" key="3">
    <source>
        <dbReference type="EMBL" id="CCW17536.1"/>
    </source>
</evidence>
<dbReference type="Gene3D" id="3.30.428.10">
    <property type="entry name" value="HIT-like"/>
    <property type="match status" value="1"/>
</dbReference>
<dbReference type="PROSITE" id="PS51084">
    <property type="entry name" value="HIT_2"/>
    <property type="match status" value="1"/>
</dbReference>
<proteinExistence type="predicted"/>
<dbReference type="RefSeq" id="WP_006954628.1">
    <property type="nucleotide sequence ID" value="NZ_CAVK010000085.1"/>
</dbReference>
<evidence type="ECO:0000256" key="1">
    <source>
        <dbReference type="PROSITE-ProRule" id="PRU00464"/>
    </source>
</evidence>
<reference evidence="3 4" key="1">
    <citation type="submission" date="2013-03" db="EMBL/GenBank/DDBJ databases">
        <authorList>
            <person name="Le V."/>
        </authorList>
    </citation>
    <scope>NUCLEOTIDE SEQUENCE [LARGE SCALE GENOMIC DNA]</scope>
    <source>
        <strain evidence="3 4">BiD32</strain>
    </source>
</reference>